<dbReference type="PANTHER" id="PTHR45527:SF1">
    <property type="entry name" value="FATTY ACID SYNTHASE"/>
    <property type="match status" value="1"/>
</dbReference>
<dbReference type="PATRIC" id="fig|632772.20.peg.7875"/>
<sequence>MHLSGAGLARGYHLRPGLTAATFVANPFGEPGSRMFRSGDHIRWSTNSEFEFLGRADDQVKIRGLRIELGEIDAALSDHPDITFAAPWCIAGPPGIRCSSRMYCRASPRRSTSSSSMHESGGSSPITWSPRQSCSWTRYPCPPPASSTVRRCPIPPSRTAHGLDEIPRHRPNTPSPTCSQVLGASAVGADSSFFDLGGDSLSATRVVSRINDRWGTDLGGRDVFDAPTVAALATRIGESTRDTDRHRLGAIPLPDRLPLSPAQTFIDRTVTAPAHYNIPFTLRVRGAFDHTALRRAVADVLERHRPLRTIYPDTPAGPYQHLLADAVPDPRRRRNIRAVLTAGFDVRTHPPLRIRVFEFGPDDHMIACTFHHIGVDGWSLAPLARDLVLAYSARADDSAPQWQDLPVQYADYTLWRRAVLGQRG</sequence>
<organism evidence="6 7">
    <name type="scientific">Rhodococcus opacus (strain B4)</name>
    <dbReference type="NCBI Taxonomy" id="632772"/>
    <lineage>
        <taxon>Bacteria</taxon>
        <taxon>Bacillati</taxon>
        <taxon>Actinomycetota</taxon>
        <taxon>Actinomycetes</taxon>
        <taxon>Mycobacteriales</taxon>
        <taxon>Nocardiaceae</taxon>
        <taxon>Rhodococcus</taxon>
    </lineage>
</organism>
<dbReference type="InterPro" id="IPR020806">
    <property type="entry name" value="PKS_PP-bd"/>
</dbReference>
<dbReference type="GO" id="GO:0031177">
    <property type="term" value="F:phosphopantetheine binding"/>
    <property type="evidence" value="ECO:0007669"/>
    <property type="project" value="InterPro"/>
</dbReference>
<dbReference type="EMBL" id="AP011116">
    <property type="protein sequence ID" value="BAH55656.1"/>
    <property type="molecule type" value="Genomic_DNA"/>
</dbReference>
<comment type="cofactor">
    <cofactor evidence="1">
        <name>pantetheine 4'-phosphate</name>
        <dbReference type="ChEBI" id="CHEBI:47942"/>
    </cofactor>
</comment>
<dbReference type="HOGENOM" id="CLU_647017_0_0_11"/>
<dbReference type="InterPro" id="IPR023213">
    <property type="entry name" value="CAT-like_dom_sf"/>
</dbReference>
<dbReference type="Pfam" id="PF00668">
    <property type="entry name" value="Condensation"/>
    <property type="match status" value="1"/>
</dbReference>
<geneLocation type="plasmid" evidence="6 7">
    <name>pROB01</name>
</geneLocation>
<dbReference type="InterPro" id="IPR006162">
    <property type="entry name" value="Ppantetheine_attach_site"/>
</dbReference>
<evidence type="ECO:0000259" key="5">
    <source>
        <dbReference type="PROSITE" id="PS50075"/>
    </source>
</evidence>
<dbReference type="GO" id="GO:0005829">
    <property type="term" value="C:cytosol"/>
    <property type="evidence" value="ECO:0007669"/>
    <property type="project" value="TreeGrafter"/>
</dbReference>
<dbReference type="SUPFAM" id="SSF56801">
    <property type="entry name" value="Acetyl-CoA synthetase-like"/>
    <property type="match status" value="1"/>
</dbReference>
<dbReference type="Gene3D" id="3.30.300.30">
    <property type="match status" value="1"/>
</dbReference>
<dbReference type="InterPro" id="IPR009081">
    <property type="entry name" value="PP-bd_ACP"/>
</dbReference>
<dbReference type="Gene3D" id="1.10.1200.10">
    <property type="entry name" value="ACP-like"/>
    <property type="match status" value="1"/>
</dbReference>
<dbReference type="InterPro" id="IPR001242">
    <property type="entry name" value="Condensation_dom"/>
</dbReference>
<dbReference type="PROSITE" id="PS00012">
    <property type="entry name" value="PHOSPHOPANTETHEINE"/>
    <property type="match status" value="1"/>
</dbReference>
<reference evidence="6 7" key="1">
    <citation type="submission" date="2009-03" db="EMBL/GenBank/DDBJ databases">
        <title>Comparison of the complete genome sequences of Rhodococcus erythropolis PR4 and Rhodococcus opacus B4.</title>
        <authorList>
            <person name="Takarada H."/>
            <person name="Sekine M."/>
            <person name="Hosoyama A."/>
            <person name="Yamada R."/>
            <person name="Fujisawa T."/>
            <person name="Omata S."/>
            <person name="Shimizu A."/>
            <person name="Tsukatani N."/>
            <person name="Tanikawa S."/>
            <person name="Fujita N."/>
            <person name="Harayama S."/>
        </authorList>
    </citation>
    <scope>NUCLEOTIDE SEQUENCE [LARGE SCALE GENOMIC DNA]</scope>
    <source>
        <strain evidence="6 7">B4</strain>
        <plasmid evidence="6 7">pROB01</plasmid>
    </source>
</reference>
<feature type="compositionally biased region" description="Low complexity" evidence="4">
    <location>
        <begin position="109"/>
        <end position="125"/>
    </location>
</feature>
<dbReference type="Pfam" id="PF00550">
    <property type="entry name" value="PP-binding"/>
    <property type="match status" value="1"/>
</dbReference>
<dbReference type="PANTHER" id="PTHR45527">
    <property type="entry name" value="NONRIBOSOMAL PEPTIDE SYNTHETASE"/>
    <property type="match status" value="1"/>
</dbReference>
<dbReference type="SUPFAM" id="SSF52777">
    <property type="entry name" value="CoA-dependent acyltransferases"/>
    <property type="match status" value="1"/>
</dbReference>
<keyword evidence="6" id="KW-0614">Plasmid</keyword>
<dbReference type="PROSITE" id="PS50075">
    <property type="entry name" value="CARRIER"/>
    <property type="match status" value="1"/>
</dbReference>
<evidence type="ECO:0000256" key="2">
    <source>
        <dbReference type="ARBA" id="ARBA00022450"/>
    </source>
</evidence>
<accession>C1BCR2</accession>
<dbReference type="UniPathway" id="UPA00011"/>
<evidence type="ECO:0000256" key="4">
    <source>
        <dbReference type="SAM" id="MobiDB-lite"/>
    </source>
</evidence>
<keyword evidence="3" id="KW-0597">Phosphoprotein</keyword>
<evidence type="ECO:0000256" key="3">
    <source>
        <dbReference type="ARBA" id="ARBA00022553"/>
    </source>
</evidence>
<dbReference type="InterPro" id="IPR045851">
    <property type="entry name" value="AMP-bd_C_sf"/>
</dbReference>
<feature type="domain" description="Carrier" evidence="5">
    <location>
        <begin position="165"/>
        <end position="240"/>
    </location>
</feature>
<protein>
    <submittedName>
        <fullName evidence="6">Putative non-ribosomal peptide synthetase</fullName>
    </submittedName>
</protein>
<dbReference type="InterPro" id="IPR036736">
    <property type="entry name" value="ACP-like_sf"/>
</dbReference>
<dbReference type="KEGG" id="rop:ROP_pROB01-01570"/>
<dbReference type="SMART" id="SM00823">
    <property type="entry name" value="PKS_PP"/>
    <property type="match status" value="1"/>
</dbReference>
<dbReference type="Gene3D" id="3.30.559.10">
    <property type="entry name" value="Chloramphenicol acetyltransferase-like domain"/>
    <property type="match status" value="1"/>
</dbReference>
<dbReference type="SUPFAM" id="SSF47336">
    <property type="entry name" value="ACP-like"/>
    <property type="match status" value="1"/>
</dbReference>
<dbReference type="GO" id="GO:0044550">
    <property type="term" value="P:secondary metabolite biosynthetic process"/>
    <property type="evidence" value="ECO:0007669"/>
    <property type="project" value="TreeGrafter"/>
</dbReference>
<dbReference type="Proteomes" id="UP000002212">
    <property type="component" value="Plasmid pROB01"/>
</dbReference>
<proteinExistence type="predicted"/>
<dbReference type="AlphaFoldDB" id="C1BCR2"/>
<dbReference type="GO" id="GO:0008610">
    <property type="term" value="P:lipid biosynthetic process"/>
    <property type="evidence" value="ECO:0007669"/>
    <property type="project" value="UniProtKB-ARBA"/>
</dbReference>
<feature type="region of interest" description="Disordered" evidence="4">
    <location>
        <begin position="109"/>
        <end position="134"/>
    </location>
</feature>
<dbReference type="GO" id="GO:0043041">
    <property type="term" value="P:amino acid activation for nonribosomal peptide biosynthetic process"/>
    <property type="evidence" value="ECO:0007669"/>
    <property type="project" value="TreeGrafter"/>
</dbReference>
<dbReference type="GO" id="GO:0003824">
    <property type="term" value="F:catalytic activity"/>
    <property type="evidence" value="ECO:0007669"/>
    <property type="project" value="InterPro"/>
</dbReference>
<name>C1BCR2_RHOOB</name>
<dbReference type="Gene3D" id="2.30.38.10">
    <property type="entry name" value="Luciferase, Domain 3"/>
    <property type="match status" value="1"/>
</dbReference>
<evidence type="ECO:0000313" key="6">
    <source>
        <dbReference type="EMBL" id="BAH55656.1"/>
    </source>
</evidence>
<evidence type="ECO:0000256" key="1">
    <source>
        <dbReference type="ARBA" id="ARBA00001957"/>
    </source>
</evidence>
<gene>
    <name evidence="6" type="ordered locus">ROP_pROB01-01570</name>
</gene>
<evidence type="ECO:0000313" key="7">
    <source>
        <dbReference type="Proteomes" id="UP000002212"/>
    </source>
</evidence>
<feature type="region of interest" description="Disordered" evidence="4">
    <location>
        <begin position="147"/>
        <end position="177"/>
    </location>
</feature>
<keyword evidence="2" id="KW-0596">Phosphopantetheine</keyword>